<organism evidence="6 7">
    <name type="scientific">Alkalispirochaeta sphaeroplastigenens</name>
    <dbReference type="NCBI Taxonomy" id="1187066"/>
    <lineage>
        <taxon>Bacteria</taxon>
        <taxon>Pseudomonadati</taxon>
        <taxon>Spirochaetota</taxon>
        <taxon>Spirochaetia</taxon>
        <taxon>Spirochaetales</taxon>
        <taxon>Spirochaetaceae</taxon>
        <taxon>Alkalispirochaeta</taxon>
    </lineage>
</organism>
<dbReference type="InterPro" id="IPR039424">
    <property type="entry name" value="SBP_5"/>
</dbReference>
<keyword evidence="2" id="KW-0813">Transport</keyword>
<dbReference type="GO" id="GO:0043190">
    <property type="term" value="C:ATP-binding cassette (ABC) transporter complex"/>
    <property type="evidence" value="ECO:0007669"/>
    <property type="project" value="InterPro"/>
</dbReference>
<evidence type="ECO:0000256" key="3">
    <source>
        <dbReference type="ARBA" id="ARBA00022729"/>
    </source>
</evidence>
<evidence type="ECO:0000313" key="6">
    <source>
        <dbReference type="EMBL" id="POR01334.1"/>
    </source>
</evidence>
<evidence type="ECO:0000256" key="2">
    <source>
        <dbReference type="ARBA" id="ARBA00022448"/>
    </source>
</evidence>
<dbReference type="GO" id="GO:0030288">
    <property type="term" value="C:outer membrane-bounded periplasmic space"/>
    <property type="evidence" value="ECO:0007669"/>
    <property type="project" value="UniProtKB-ARBA"/>
</dbReference>
<dbReference type="Pfam" id="PF00496">
    <property type="entry name" value="SBP_bac_5"/>
    <property type="match status" value="1"/>
</dbReference>
<proteinExistence type="inferred from homology"/>
<keyword evidence="3 4" id="KW-0732">Signal</keyword>
<evidence type="ECO:0000256" key="1">
    <source>
        <dbReference type="ARBA" id="ARBA00005695"/>
    </source>
</evidence>
<dbReference type="GO" id="GO:1904680">
    <property type="term" value="F:peptide transmembrane transporter activity"/>
    <property type="evidence" value="ECO:0007669"/>
    <property type="project" value="TreeGrafter"/>
</dbReference>
<comment type="similarity">
    <text evidence="1">Belongs to the bacterial solute-binding protein 5 family.</text>
</comment>
<dbReference type="PANTHER" id="PTHR30290:SF9">
    <property type="entry name" value="OLIGOPEPTIDE-BINDING PROTEIN APPA"/>
    <property type="match status" value="1"/>
</dbReference>
<keyword evidence="7" id="KW-1185">Reference proteome</keyword>
<dbReference type="PIRSF" id="PIRSF002741">
    <property type="entry name" value="MppA"/>
    <property type="match status" value="1"/>
</dbReference>
<dbReference type="Gene3D" id="3.10.105.10">
    <property type="entry name" value="Dipeptide-binding Protein, Domain 3"/>
    <property type="match status" value="1"/>
</dbReference>
<dbReference type="SUPFAM" id="SSF53850">
    <property type="entry name" value="Periplasmic binding protein-like II"/>
    <property type="match status" value="1"/>
</dbReference>
<dbReference type="Gene3D" id="3.90.76.10">
    <property type="entry name" value="Dipeptide-binding Protein, Domain 1"/>
    <property type="match status" value="1"/>
</dbReference>
<evidence type="ECO:0000259" key="5">
    <source>
        <dbReference type="Pfam" id="PF00496"/>
    </source>
</evidence>
<feature type="domain" description="Solute-binding protein family 5" evidence="5">
    <location>
        <begin position="75"/>
        <end position="431"/>
    </location>
</feature>
<dbReference type="InterPro" id="IPR030678">
    <property type="entry name" value="Peptide/Ni-bd"/>
</dbReference>
<dbReference type="AlphaFoldDB" id="A0A2S4JP64"/>
<dbReference type="GO" id="GO:0015833">
    <property type="term" value="P:peptide transport"/>
    <property type="evidence" value="ECO:0007669"/>
    <property type="project" value="TreeGrafter"/>
</dbReference>
<dbReference type="Proteomes" id="UP000237350">
    <property type="component" value="Unassembled WGS sequence"/>
</dbReference>
<dbReference type="EMBL" id="LPWH01000067">
    <property type="protein sequence ID" value="POR01334.1"/>
    <property type="molecule type" value="Genomic_DNA"/>
</dbReference>
<comment type="caution">
    <text evidence="6">The sequence shown here is derived from an EMBL/GenBank/DDBJ whole genome shotgun (WGS) entry which is preliminary data.</text>
</comment>
<feature type="chain" id="PRO_5015527844" description="Solute-binding protein family 5 domain-containing protein" evidence="4">
    <location>
        <begin position="17"/>
        <end position="517"/>
    </location>
</feature>
<dbReference type="PANTHER" id="PTHR30290">
    <property type="entry name" value="PERIPLASMIC BINDING COMPONENT OF ABC TRANSPORTER"/>
    <property type="match status" value="1"/>
</dbReference>
<accession>A0A2S4JP64</accession>
<gene>
    <name evidence="6" type="ORF">AU468_08430</name>
</gene>
<evidence type="ECO:0000313" key="7">
    <source>
        <dbReference type="Proteomes" id="UP000237350"/>
    </source>
</evidence>
<dbReference type="Gene3D" id="3.40.190.10">
    <property type="entry name" value="Periplasmic binding protein-like II"/>
    <property type="match status" value="1"/>
</dbReference>
<feature type="signal peptide" evidence="4">
    <location>
        <begin position="1"/>
        <end position="16"/>
    </location>
</feature>
<sequence length="517" mass="56385">MLLAGAVVFWGSPVFAAGAPEIPAGPDLLTIALVDEPESLDPVWPGTPSADSVRTHLMEGLVSLEETLPGEGVSPVPALAESWERNDDATIWTFEIRRGVVFHDGTSLDARAVLVNLERFRDSPFAPARAALLEPIESIEQAGSHTIRIVLSRPCADIPFRLARAAPGIVSPAWLRDISPEDPSAVPAGTGPYVVDRWARGEEISLTVNRRYWGPPPGVSRLVFTVLPQASARVAALERGEVDVALEIPPGRERETVGKAGLSLIRRTSPHTTYIGFHTTRGPLKDPLVRRALNHAVQGERILEGPLQGAATRARGPLAPVVFGSAPADPYGYDPALARELLSRAGFPEGFEMVLYHPLGQHPREVAVARAVQDMLLQVGVRVRLESYSLPRFLELTSLPADRAGYDAYLMGWETATLDADWGLFPQFHSEALPPAGNNRGFYANALVDDLLLRGRQEPDRQTRQEIYAEVLRKIGEDAPGIFLYHQEETLALSRGWRGVSLHPLGYLRTGQAPYGE</sequence>
<reference evidence="7" key="1">
    <citation type="submission" date="2015-12" db="EMBL/GenBank/DDBJ databases">
        <authorList>
            <person name="Lodha T.D."/>
            <person name="Chintalapati S."/>
            <person name="Chintalapati V.R."/>
            <person name="Sravanthi T."/>
        </authorList>
    </citation>
    <scope>NUCLEOTIDE SEQUENCE [LARGE SCALE GENOMIC DNA]</scope>
    <source>
        <strain evidence="7">JC133</strain>
    </source>
</reference>
<protein>
    <recommendedName>
        <fullName evidence="5">Solute-binding protein family 5 domain-containing protein</fullName>
    </recommendedName>
</protein>
<name>A0A2S4JP64_9SPIO</name>
<dbReference type="InterPro" id="IPR000914">
    <property type="entry name" value="SBP_5_dom"/>
</dbReference>
<evidence type="ECO:0000256" key="4">
    <source>
        <dbReference type="SAM" id="SignalP"/>
    </source>
</evidence>